<dbReference type="SUPFAM" id="SSF51735">
    <property type="entry name" value="NAD(P)-binding Rossmann-fold domains"/>
    <property type="match status" value="1"/>
</dbReference>
<comment type="caution">
    <text evidence="1">The sequence shown here is derived from an EMBL/GenBank/DDBJ whole genome shotgun (WGS) entry which is preliminary data.</text>
</comment>
<dbReference type="RefSeq" id="WP_104418360.1">
    <property type="nucleotide sequence ID" value="NZ_PTJC01000005.1"/>
</dbReference>
<gene>
    <name evidence="1" type="ORF">CLV84_0722</name>
</gene>
<evidence type="ECO:0000313" key="2">
    <source>
        <dbReference type="Proteomes" id="UP000237662"/>
    </source>
</evidence>
<reference evidence="1 2" key="1">
    <citation type="submission" date="2018-02" db="EMBL/GenBank/DDBJ databases">
        <title>Genomic Encyclopedia of Archaeal and Bacterial Type Strains, Phase II (KMG-II): from individual species to whole genera.</title>
        <authorList>
            <person name="Goeker M."/>
        </authorList>
    </citation>
    <scope>NUCLEOTIDE SEQUENCE [LARGE SCALE GENOMIC DNA]</scope>
    <source>
        <strain evidence="1 2">DSM 29526</strain>
    </source>
</reference>
<dbReference type="OrthoDB" id="112777at2"/>
<proteinExistence type="predicted"/>
<name>A0A2S6I8F4_9BACT</name>
<sequence length="312" mass="34353">MISILGTGQVGRSLCEVLGELYPTAPLRLFNRSGRTDFPLPPGVTVRSVDVTRAEALTEIFREAEIVCCCTDVPYPEWGRFYLALSAALVAGLRGSSARLVLADNLYSYGDLGGAVYTEDLPHAAATRKGRIRAELLTAFAHHGVSDRVAVVKASDFIGPRIHKGVFGVDFLHRAARGKTVFLPGRTDLPHAFTYIGDLARAMALIAFANDVYGQVWHVPGTAALPQRDWIDLFETALDRRIRYRSIPPAALAVAGWFSPFAREVRELGYQFNQPYLLSAERFTARFGDIATPPHAIVRETMDWFTTQSTPA</sequence>
<dbReference type="Proteomes" id="UP000237662">
    <property type="component" value="Unassembled WGS sequence"/>
</dbReference>
<keyword evidence="2" id="KW-1185">Reference proteome</keyword>
<dbReference type="InterPro" id="IPR036291">
    <property type="entry name" value="NAD(P)-bd_dom_sf"/>
</dbReference>
<organism evidence="1 2">
    <name type="scientific">Neolewinella xylanilytica</name>
    <dbReference type="NCBI Taxonomy" id="1514080"/>
    <lineage>
        <taxon>Bacteria</taxon>
        <taxon>Pseudomonadati</taxon>
        <taxon>Bacteroidota</taxon>
        <taxon>Saprospiria</taxon>
        <taxon>Saprospirales</taxon>
        <taxon>Lewinellaceae</taxon>
        <taxon>Neolewinella</taxon>
    </lineage>
</organism>
<dbReference type="EMBL" id="PTJC01000005">
    <property type="protein sequence ID" value="PPK87771.1"/>
    <property type="molecule type" value="Genomic_DNA"/>
</dbReference>
<accession>A0A2S6I8F4</accession>
<dbReference type="AlphaFoldDB" id="A0A2S6I8F4"/>
<evidence type="ECO:0000313" key="1">
    <source>
        <dbReference type="EMBL" id="PPK87771.1"/>
    </source>
</evidence>
<dbReference type="Gene3D" id="3.40.50.720">
    <property type="entry name" value="NAD(P)-binding Rossmann-like Domain"/>
    <property type="match status" value="1"/>
</dbReference>
<protein>
    <submittedName>
        <fullName evidence="1">Nucleoside-diphosphate-sugar epimerase</fullName>
    </submittedName>
</protein>